<feature type="region of interest" description="Disordered" evidence="1">
    <location>
        <begin position="218"/>
        <end position="249"/>
    </location>
</feature>
<keyword evidence="3" id="KW-0732">Signal</keyword>
<keyword evidence="5" id="KW-1185">Reference proteome</keyword>
<organism evidence="4 5">
    <name type="scientific">Magallana gigas</name>
    <name type="common">Pacific oyster</name>
    <name type="synonym">Crassostrea gigas</name>
    <dbReference type="NCBI Taxonomy" id="29159"/>
    <lineage>
        <taxon>Eukaryota</taxon>
        <taxon>Metazoa</taxon>
        <taxon>Spiralia</taxon>
        <taxon>Lophotrochozoa</taxon>
        <taxon>Mollusca</taxon>
        <taxon>Bivalvia</taxon>
        <taxon>Autobranchia</taxon>
        <taxon>Pteriomorphia</taxon>
        <taxon>Ostreida</taxon>
        <taxon>Ostreoidea</taxon>
        <taxon>Ostreidae</taxon>
        <taxon>Magallana</taxon>
    </lineage>
</organism>
<protein>
    <recommendedName>
        <fullName evidence="6">CUB domain-containing protein</fullName>
    </recommendedName>
</protein>
<feature type="signal peptide" evidence="3">
    <location>
        <begin position="1"/>
        <end position="22"/>
    </location>
</feature>
<feature type="chain" id="PRO_5036470565" description="CUB domain-containing protein" evidence="3">
    <location>
        <begin position="23"/>
        <end position="296"/>
    </location>
</feature>
<dbReference type="EnsemblMetazoa" id="G30190.1">
    <property type="protein sequence ID" value="G30190.1:cds"/>
    <property type="gene ID" value="G30190"/>
</dbReference>
<sequence>MLHVEVCCVLLFQTALCIGALSRHNYILQDENSCDVKKCGAQTDYIPLGEEVMVYGGEFAVHPTEDHQHDKCNNGVACELQIFPDSGSNEKQELNISFRNFFINVDDVTLEIDQASTTSFNDAQLIATLTKDTKPTDYLSGVGNVVRFRLHDLSTNNETDSSPYHYGFIISIRRVGASLTTPDPSPDEPLSPATTGFIIVISLVVVIVVVFLRMAAGGSHPRGSRNEYTHIPTGNPGPDGPRSNMVRQTSEEPSYVMTDFPYVNAPIVVLKSPESSGSPEIRAPPPAYDEAIRYSE</sequence>
<evidence type="ECO:0000256" key="3">
    <source>
        <dbReference type="SAM" id="SignalP"/>
    </source>
</evidence>
<proteinExistence type="predicted"/>
<keyword evidence="2" id="KW-0472">Membrane</keyword>
<keyword evidence="2" id="KW-1133">Transmembrane helix</keyword>
<keyword evidence="2" id="KW-0812">Transmembrane</keyword>
<evidence type="ECO:0000313" key="4">
    <source>
        <dbReference type="EnsemblMetazoa" id="G30190.1:cds"/>
    </source>
</evidence>
<feature type="region of interest" description="Disordered" evidence="1">
    <location>
        <begin position="272"/>
        <end position="296"/>
    </location>
</feature>
<evidence type="ECO:0008006" key="6">
    <source>
        <dbReference type="Google" id="ProtNLM"/>
    </source>
</evidence>
<evidence type="ECO:0000256" key="1">
    <source>
        <dbReference type="SAM" id="MobiDB-lite"/>
    </source>
</evidence>
<dbReference type="AlphaFoldDB" id="A0A8W8LWX4"/>
<reference evidence="4" key="1">
    <citation type="submission" date="2022-08" db="UniProtKB">
        <authorList>
            <consortium name="EnsemblMetazoa"/>
        </authorList>
    </citation>
    <scope>IDENTIFICATION</scope>
    <source>
        <strain evidence="4">05x7-T-G4-1.051#20</strain>
    </source>
</reference>
<dbReference type="Proteomes" id="UP000005408">
    <property type="component" value="Unassembled WGS sequence"/>
</dbReference>
<feature type="transmembrane region" description="Helical" evidence="2">
    <location>
        <begin position="196"/>
        <end position="216"/>
    </location>
</feature>
<evidence type="ECO:0000256" key="2">
    <source>
        <dbReference type="SAM" id="Phobius"/>
    </source>
</evidence>
<evidence type="ECO:0000313" key="5">
    <source>
        <dbReference type="Proteomes" id="UP000005408"/>
    </source>
</evidence>
<name>A0A8W8LWX4_MAGGI</name>
<accession>A0A8W8LWX4</accession>